<gene>
    <name evidence="7" type="ORF">J2W25_000243</name>
</gene>
<protein>
    <submittedName>
        <fullName evidence="7">Filamentous hemagglutinin family protein</fullName>
    </submittedName>
</protein>
<dbReference type="RefSeq" id="WP_307635550.1">
    <property type="nucleotide sequence ID" value="NZ_JAUSRR010000001.1"/>
</dbReference>
<evidence type="ECO:0000259" key="6">
    <source>
        <dbReference type="SMART" id="SM00912"/>
    </source>
</evidence>
<feature type="chain" id="PRO_5043454402" evidence="5">
    <location>
        <begin position="46"/>
        <end position="4203"/>
    </location>
</feature>
<evidence type="ECO:0000256" key="3">
    <source>
        <dbReference type="ARBA" id="ARBA00022729"/>
    </source>
</evidence>
<accession>A0AAW8DNX6</accession>
<evidence type="ECO:0000256" key="5">
    <source>
        <dbReference type="SAM" id="SignalP"/>
    </source>
</evidence>
<feature type="domain" description="Filamentous haemagglutinin FhaB/tRNA nuclease CdiA-like TPS" evidence="6">
    <location>
        <begin position="150"/>
        <end position="257"/>
    </location>
</feature>
<comment type="caution">
    <text evidence="7">The sequence shown here is derived from an EMBL/GenBank/DDBJ whole genome shotgun (WGS) entry which is preliminary data.</text>
</comment>
<reference evidence="7" key="1">
    <citation type="submission" date="2023-07" db="EMBL/GenBank/DDBJ databases">
        <title>Sorghum-associated microbial communities from plants grown in Nebraska, USA.</title>
        <authorList>
            <person name="Schachtman D."/>
        </authorList>
    </citation>
    <scope>NUCLEOTIDE SEQUENCE</scope>
    <source>
        <strain evidence="7">DS2795</strain>
    </source>
</reference>
<dbReference type="InterPro" id="IPR012334">
    <property type="entry name" value="Pectin_lyas_fold"/>
</dbReference>
<dbReference type="InterPro" id="IPR050909">
    <property type="entry name" value="Bact_Autotransporter_VF"/>
</dbReference>
<feature type="region of interest" description="Disordered" evidence="4">
    <location>
        <begin position="2593"/>
        <end position="2612"/>
    </location>
</feature>
<name>A0AAW8DNX6_9BURK</name>
<evidence type="ECO:0000256" key="4">
    <source>
        <dbReference type="SAM" id="MobiDB-lite"/>
    </source>
</evidence>
<organism evidence="7 8">
    <name type="scientific">Variovorax boronicumulans</name>
    <dbReference type="NCBI Taxonomy" id="436515"/>
    <lineage>
        <taxon>Bacteria</taxon>
        <taxon>Pseudomonadati</taxon>
        <taxon>Pseudomonadota</taxon>
        <taxon>Betaproteobacteria</taxon>
        <taxon>Burkholderiales</taxon>
        <taxon>Comamonadaceae</taxon>
        <taxon>Variovorax</taxon>
    </lineage>
</organism>
<dbReference type="Proteomes" id="UP001244295">
    <property type="component" value="Unassembled WGS sequence"/>
</dbReference>
<dbReference type="GO" id="GO:0005576">
    <property type="term" value="C:extracellular region"/>
    <property type="evidence" value="ECO:0007669"/>
    <property type="project" value="UniProtKB-SubCell"/>
</dbReference>
<sequence length="4203" mass="428993">MNTHEGHRSRRQGAAVQAKNFRISPLAQAMALALVAGAAAAPAHAQRAFSPTWFNAKGAAQATATATGLMPNGLPAANLTSPLAQQQRASEQLQQSIGNLNLAARGIAAQQAAQAAARRAAQNDPSVPDGLAEGGLKVDTNSLTAGWSNARALTGDSQKQVDGRTVVTVEQTADKAILNWETFNVGRNTTVAFAQRKDWAVLNKVNDPQARPSQIQGQIKADGTVMVANRNGIVFSGSSQVDTRNLVAAAAQIDDAQFQAHGVYANGSAPNFKNAQGRVEVQAGARLSTPAPASATQGGGYVLLLGAEVHNAGEIATPGGQTLLAAGDHFTIRKGVGTDGNLGSTTRGNEVAVTLDTNSPAGTVRNTGLIQATTGDVTLAGREVVQGGVVLSSTSVNTRGTVHLNATGATGQVRFGEGSTTAIVLDTGGATALDSQRAGLMAPAVQLGTGSIVLAGNDRRDLSRVEVASGGTVEFQAGSLTLATGGQVVVDAKQRSLVREGARIDVSGAVGVKLAMESNNIKINVQGNEQRDAPLNRDSKNLNNNDLWIDRRSLVFVPGGTGGYQGERWYTGGGLLEVGGYLGTQAHGVGEWMAQGGVVGFSGGELVTQRGASINISGGTLDVLTGKLNQSWLKGADGRLYEVSKAPGDLRYTGVYKGFEDEHARWGKKTTGFFYNPLIGPQTRLESGYTVGRDAGLLIVGTQAAVLEGAIVGETFQGDRQTQARQAGLDGYQQSTGAAAQRGQLVVGRYDAYYDKTAGAIHRRLDAAGIKNVVLGDTAEGIAAGLDLATALPAERRDTLVLDAVQLSGFRLGAVRIAATDSIAVDKALQVGDGGHLTLYSPNVKVNADLVARGGGIQLGNVLEQVSLNYLKDTSTLTAPDGGTTSVVLAGGATLDTRGLWTHLLTNPADAGGVAYRNGGSVSVRSTGDVVLGTGSVIDVSSGAALLSKAKQQGGKGGSVTLEADGFNTGSGHVALDGAVLRGHGVDGGGTLTVQTMRVAIGDTSGAAQADTLMLDAGFFDKGFSRYALIGNHGLTVADGAQIDVTMPVYRFGAHAQDVATGSRPADALEVWTPPLYQEDATQAVLTQRKGASLSLQAGTTTTLAQELPTVQAAVGKGAAIHVDPGQAIEVRSAGQLTVDGTLRANGGRIVLKTVDITDLESDIANAKAHARSIWIGGQAVLDASAHAATATDTTGKRYGLVRDGGSIVVGGEIDAVGSKATASQNFVVVRPGALLDASGTHAVLDVPGMGATDVASSGGSISLASYNGLQLDGSLRAVAGGERAAGGTLAVVLGTPGLRLHLDPLQQAEDRVRRHRVLVLGVEQGAPLAPDTLRAGVDDGALAYGQGRLGTDTVRRGGFDNLSLFAGSTLAFEDGVDLRMRQGLQIYAGGLALGTNAPDDAHVALSAAHVRLAGAMPSFSREVLRAPVAEGGVVRVPSGTRLDVAGDLIDIRDGMGFGVNGKVPMLDSASEAPTVDLAAFGHVTLASSGDLRFLQGRQDVGVSTSLVVPGSLTLRATQIYPATGVVALVSAGLAPDGTYRPDTVLRIEGTGATPQVPYSAFGDLSLRAGVIEQGGVVRVPLGQLTLGDALTTQVRLLPGSLTSVSGEGLDMPYGGTVDGINYLYDGKQVKLTGVGAGDTYKRNQTIGLTFMGASVQGQEGATLDLSGGGNLRGAGFVSGRGGSTDARFSPLMQVGARGGFTLPGLATNPVYAIVPGVQPAVAPTGAEKGAVDPLVGQHITIGAGVPGLPAGTYTLMPSTYALQQGAFRVELNGAAGLGAPTGTLAMRNGSWLTAAQLGVGRTGIGDTLFRQAIVTSGEVLRSYSQYNEMGYGDFVRADALRVGVPRAMLPADARNLHLKLAPGAGAEALRFDGTARFRVGAGGRGGSVVATSSEEQLGLEIVAAGAPATAGFQGVTLDAGALSGMGASRLVIGGLQGADYGQSGNVIQTGDGGQSVVLRQGAVLSAPEVFLAAVGATEGTPLGVVVEQGARIHTLGRGKAAYDAGDGFVYAATGQMLMVSNGRVSTLPVPQTQATSDNRSLQIGVCASASCSGQTELYSEGTIAMVTPDRFEMNEAVRYGTRHLTLAVRGINVGDSAALAAAAQNHTLPPGLAMSQALLDRLLRGDRQYGAPALETLELSASGGVNFFGTAALDTIDPATGKATMAQLVLATPAIYGQGGADDVATIRTGRLVWQGATTAPSAVVREGAGTGSGTLNIEAEHIEFGYGPHSQPSGLEDAGRLVLGFADVNLKASERVSANHKGSLSVYQSQGAYEAGKGYAYSGGNLRIVAPLLTGEAGSVNRITAGGTLRVAAPAGAPAAATGDAALGAELSLRGRDVTLDTAVALPSGKLTLSAERDLTLSDRAVLDLSGRQVVFNDVSKYSAGGDVVLESLHGNLRQAAGSVIDISAQNNRAGTLKAMALDDAGGAVDLQGRILGASSGHYDAGGTRVPFAAGSVDVRARQLGDAEFAALNQRLNDGGVFGARSFQLRQGDLVIGDGLKAGEVNVSLDNGSLTVTGTIDASGERVGRISLAAKHNLTLAGSAVLDAHGRTLRVDSHGQIIDSPNRAMVELTSNDGQLTLASGSRIDLRHGTDARVGGEPGQNDGRARGTLELNAGRTGETVGDIRIDASGTLAIEGARSIAVNGMWRYDDARFGTDAAATGRPYQVIDQAYLDAKHLQSTVFIDNALANGALMNGKLAGLNNARYADAFHLRPGVQIVSKTADGDMVVQGDIDLSGYRYASANPHTPKTGVYGSGEVGTLALRAGGNLDIFGSINDGFAPPPATPDDGGWLLLPGVNLLRGDTVLPRGGVVLADGTTFEGGAGTLNYDLPIKSTAFGAGQVMPVASVLAKALELKVGTVLSADVRNASGTLLFAAGSIVGGANVTLPVGTRLGAGMRLPSAATLSGVVWPKGVPLPGDGKKFVLNGALTLPLGALLPAATNIKLPAGVTSVNLRPDGAGRLWAAAAMLPEGSQSWSVRLAAGADLSAADNRIVQVHPAAGRGDLRLADSHYGMFGKLKPGGALWSVEGSINFVGDESMAGKPIDFADIQYPELCVDLPSYCVIAAPEYSYLPGSTRFSVVRTGAADLDLLAAGNLRMDSLFGVYTAGASSQATRAGDPYNLPRAVGAKGTVLNDASGGYEKFVDGGTQNLARAWYPASGGNLTLKAGGDLTGDMMLVAGGSGAGRPNPADKGFSSGAIGNWLWRQGTGDSFGGAQDQPTAWWINFGSYVGTTGAADKLLGFTGFGTLGGGDLRVDVGGNAGLQGRRGAKTDSYADSRRSQGLVLAVGGTGRVLADGSLSLTGGGDVLVRVGGAFNPLHRPYVEGAGGDIDAGLNGAIVNLRGDVQLQAGTLGSLPLVYGLTERTQSPRETRAYDPYTATRGMAQGGIVLAPGDANYTLATRGDLVVKGVIDPTRVDLANATPFSANGLAGQGQSWFTLWTPHTAIRLFGAGGNLVPVTGGAGVPVTDSAFVYPSILSAVAASGSLFYGDAATFDNTGTGTPLVLAPSAHGMLEFLASDSIYAGGNTVSQSGAAASALATPRRPAFQGTASDGTVLGNLSGGNNLAGGGVRPLFAFGPNTVSGEAVGTQPARFYAVHGDLVGVSSGRILRFGPDDATRAGQTWYEGAQPVWMMAGRDIVASGTPIGQAEDSGGIAQAYFASSGNLFAHARPGDISVVSAGRDILFSTFNVAGPGTLEITAGRDIRMENKASVSSLGAVVPGDSRPGAGIAMLAGVGAHGPDYAGFAQRYLDPTHLMQSGQPLADQAGKVVKNYNRQLTLGDWLRAEHGYSGDDNGAAAWMAQRQARLDADTGTPRRVLANDYRQASQLYLVNWLEASQGYSGRGVAQEALAFFNALPPEQQRSYLRGVYFAELKEGGREYNDEAGVRYGSYLRGRNAIASLFPGTSYRGDITMFGAAGINTLFGGDIALLTPGGRQVFGIEGAAPQAVGTLIPGVITQGAGDISLYALGSILLGQSRIMTTFGGSVLGWSAEGDINAGRGSKTTVVYTPPKRVYDRWGNVVLSSDVPSTGAGIATLNPIPEVPAGDIDLIAPLGTIDAGEAGIRVSGNVNLAALQIVNAANVQVQGKSAGLPVVASVNVGALTNASAAASQATAAAQDVMQRERAAARQSLPSVFSVRVLGFGNEPASGAPEAPEMRRRPAEQASYDPSGFVQMVGHGALTDAQLTRLNEPERRGLPRGR</sequence>
<keyword evidence="2" id="KW-0964">Secreted</keyword>
<dbReference type="Gene3D" id="2.160.20.10">
    <property type="entry name" value="Single-stranded right-handed beta-helix, Pectin lyase-like"/>
    <property type="match status" value="2"/>
</dbReference>
<dbReference type="EMBL" id="JAUSRR010000001">
    <property type="protein sequence ID" value="MDP9921238.1"/>
    <property type="molecule type" value="Genomic_DNA"/>
</dbReference>
<dbReference type="InterPro" id="IPR021026">
    <property type="entry name" value="Filamn_hemagglutn_DUF3739"/>
</dbReference>
<dbReference type="Pfam" id="PF12545">
    <property type="entry name" value="DUF3739"/>
    <property type="match status" value="1"/>
</dbReference>
<feature type="signal peptide" evidence="5">
    <location>
        <begin position="1"/>
        <end position="45"/>
    </location>
</feature>
<feature type="compositionally biased region" description="Basic and acidic residues" evidence="4">
    <location>
        <begin position="4192"/>
        <end position="4203"/>
    </location>
</feature>
<dbReference type="PANTHER" id="PTHR12338:SF8">
    <property type="entry name" value="HEME_HEMOPEXIN-BINDING PROTEIN"/>
    <property type="match status" value="1"/>
</dbReference>
<evidence type="ECO:0000313" key="7">
    <source>
        <dbReference type="EMBL" id="MDP9921238.1"/>
    </source>
</evidence>
<dbReference type="InterPro" id="IPR011050">
    <property type="entry name" value="Pectin_lyase_fold/virulence"/>
</dbReference>
<dbReference type="NCBIfam" id="TIGR01901">
    <property type="entry name" value="adhes_NPXG"/>
    <property type="match status" value="1"/>
</dbReference>
<evidence type="ECO:0000256" key="2">
    <source>
        <dbReference type="ARBA" id="ARBA00022525"/>
    </source>
</evidence>
<dbReference type="SMART" id="SM00912">
    <property type="entry name" value="Haemagg_act"/>
    <property type="match status" value="1"/>
</dbReference>
<evidence type="ECO:0000256" key="1">
    <source>
        <dbReference type="ARBA" id="ARBA00004613"/>
    </source>
</evidence>
<dbReference type="SUPFAM" id="SSF51126">
    <property type="entry name" value="Pectin lyase-like"/>
    <property type="match status" value="1"/>
</dbReference>
<proteinExistence type="predicted"/>
<dbReference type="PANTHER" id="PTHR12338">
    <property type="entry name" value="AUTOTRANSPORTER"/>
    <property type="match status" value="1"/>
</dbReference>
<keyword evidence="3 5" id="KW-0732">Signal</keyword>
<feature type="region of interest" description="Disordered" evidence="4">
    <location>
        <begin position="4183"/>
        <end position="4203"/>
    </location>
</feature>
<feature type="region of interest" description="Disordered" evidence="4">
    <location>
        <begin position="4148"/>
        <end position="4167"/>
    </location>
</feature>
<evidence type="ECO:0000313" key="8">
    <source>
        <dbReference type="Proteomes" id="UP001244295"/>
    </source>
</evidence>
<comment type="subcellular location">
    <subcellularLocation>
        <location evidence="1">Secreted</location>
    </subcellularLocation>
</comment>
<dbReference type="Pfam" id="PF05860">
    <property type="entry name" value="TPS"/>
    <property type="match status" value="1"/>
</dbReference>
<dbReference type="InterPro" id="IPR008638">
    <property type="entry name" value="FhaB/CdiA-like_TPS"/>
</dbReference>